<dbReference type="InterPro" id="IPR025459">
    <property type="entry name" value="DUF4279"/>
</dbReference>
<protein>
    <submittedName>
        <fullName evidence="1">DUF4279 domain-containing protein</fullName>
    </submittedName>
</protein>
<geneLocation type="plasmid" evidence="1">
    <name>p1</name>
</geneLocation>
<proteinExistence type="predicted"/>
<gene>
    <name evidence="1" type="ORF">LH706_20035</name>
</gene>
<organism evidence="1">
    <name type="scientific">Ralstonia solanacearum</name>
    <name type="common">Pseudomonas solanacearum</name>
    <dbReference type="NCBI Taxonomy" id="305"/>
    <lineage>
        <taxon>Bacteria</taxon>
        <taxon>Pseudomonadati</taxon>
        <taxon>Pseudomonadota</taxon>
        <taxon>Betaproteobacteria</taxon>
        <taxon>Burkholderiales</taxon>
        <taxon>Burkholderiaceae</taxon>
        <taxon>Ralstonia</taxon>
        <taxon>Ralstonia solanacearum species complex</taxon>
    </lineage>
</organism>
<name>A0ABY6NKL0_RALSL</name>
<accession>A0ABY6NKL0</accession>
<reference evidence="1" key="1">
    <citation type="submission" date="2021-10" db="EMBL/GenBank/DDBJ databases">
        <title>Complete genome sequences of five Ralstonia solancearum strains isolated from sunflower.</title>
        <authorList>
            <person name="She X."/>
            <person name="He Z."/>
        </authorList>
    </citation>
    <scope>NUCLEOTIDE SEQUENCE</scope>
    <source>
        <strain evidence="1">RS638</strain>
    </source>
</reference>
<evidence type="ECO:0000313" key="1">
    <source>
        <dbReference type="EMBL" id="UZF17830.1"/>
    </source>
</evidence>
<dbReference type="EMBL" id="CP085044">
    <property type="protein sequence ID" value="UZF17830.1"/>
    <property type="molecule type" value="Genomic_DNA"/>
</dbReference>
<keyword evidence="1" id="KW-0614">Plasmid</keyword>
<sequence length="136" mass="15428">MNEFRFSVSLRLFTKTVEPDEICALLGLGAKWKNKIGEPRVNPKGTPIGGFYESSYCSFRLVQIDGERLHDMLNRVAENLAKHKQLFHRIRDEGGRTEFFVGWYSPGNTGDTFSHGLLEKFADLKIDLALDVYGGE</sequence>
<dbReference type="Pfam" id="PF14106">
    <property type="entry name" value="DUF4279"/>
    <property type="match status" value="1"/>
</dbReference>